<comment type="miscellaneous">
    <text evidence="9">This function is generally fulfilled by the C-terminal part of HisG, which is missing in some bacteria such as this one.</text>
</comment>
<reference evidence="12 13" key="1">
    <citation type="journal article" date="2010" name="DNA Res.">
        <title>Bacterial lifestyle in a deep-sea hydrothermal vent chimney revealed by the genome sequence of the thermophilic bacterium Deferribacter desulfuricans SSM1.</title>
        <authorList>
            <person name="Takaki Y."/>
            <person name="Shimamura S."/>
            <person name="Nakagawa S."/>
            <person name="Fukuhara Y."/>
            <person name="Horikawa H."/>
            <person name="Ankai A."/>
            <person name="Harada T."/>
            <person name="Hosoyama A."/>
            <person name="Oguchi A."/>
            <person name="Fukui S."/>
            <person name="Fujita N."/>
            <person name="Takami H."/>
            <person name="Takai K."/>
        </authorList>
    </citation>
    <scope>NUCLEOTIDE SEQUENCE [LARGE SCALE GENOMIC DNA]</scope>
    <source>
        <strain evidence="13">DSM 14783 / JCM 11476 / NBRC 101012 / SSM1</strain>
    </source>
</reference>
<dbReference type="GO" id="GO:0016757">
    <property type="term" value="F:glycosyltransferase activity"/>
    <property type="evidence" value="ECO:0007669"/>
    <property type="project" value="UniProtKB-KW"/>
</dbReference>
<keyword evidence="12" id="KW-0328">Glycosyltransferase</keyword>
<evidence type="ECO:0000256" key="1">
    <source>
        <dbReference type="ARBA" id="ARBA00004496"/>
    </source>
</evidence>
<dbReference type="GO" id="GO:0005737">
    <property type="term" value="C:cytoplasm"/>
    <property type="evidence" value="ECO:0007669"/>
    <property type="project" value="UniProtKB-SubCell"/>
</dbReference>
<dbReference type="Pfam" id="PF13393">
    <property type="entry name" value="tRNA-synt_His"/>
    <property type="match status" value="1"/>
</dbReference>
<organism evidence="12 13">
    <name type="scientific">Deferribacter desulfuricans (strain DSM 14783 / JCM 11476 / NBRC 101012 / SSM1)</name>
    <dbReference type="NCBI Taxonomy" id="639282"/>
    <lineage>
        <taxon>Bacteria</taxon>
        <taxon>Pseudomonadati</taxon>
        <taxon>Deferribacterota</taxon>
        <taxon>Deferribacteres</taxon>
        <taxon>Deferribacterales</taxon>
        <taxon>Deferribacteraceae</taxon>
        <taxon>Deferribacter</taxon>
    </lineage>
</organism>
<evidence type="ECO:0000256" key="5">
    <source>
        <dbReference type="ARBA" id="ARBA00011738"/>
    </source>
</evidence>
<comment type="function">
    <text evidence="8 9">Required for the first step of histidine biosynthesis. May allow the feedback regulation of ATP phosphoribosyltransferase activity by histidine.</text>
</comment>
<feature type="binding site" evidence="10">
    <location>
        <position position="100"/>
    </location>
    <ligand>
        <name>L-histidine</name>
        <dbReference type="ChEBI" id="CHEBI:57595"/>
    </ligand>
</feature>
<keyword evidence="12" id="KW-0808">Transferase</keyword>
<evidence type="ECO:0000256" key="9">
    <source>
        <dbReference type="HAMAP-Rule" id="MF_00125"/>
    </source>
</evidence>
<dbReference type="OrthoDB" id="9769617at2"/>
<keyword evidence="13" id="KW-1185">Reference proteome</keyword>
<comment type="subcellular location">
    <subcellularLocation>
        <location evidence="1 9">Cytoplasm</location>
    </subcellularLocation>
</comment>
<evidence type="ECO:0000256" key="3">
    <source>
        <dbReference type="ARBA" id="ARBA00005539"/>
    </source>
</evidence>
<dbReference type="SUPFAM" id="SSF55681">
    <property type="entry name" value="Class II aaRS and biotin synthetases"/>
    <property type="match status" value="1"/>
</dbReference>
<dbReference type="EMBL" id="AP011529">
    <property type="protein sequence ID" value="BAI81570.1"/>
    <property type="molecule type" value="Genomic_DNA"/>
</dbReference>
<feature type="binding site" evidence="10">
    <location>
        <begin position="261"/>
        <end position="262"/>
    </location>
    <ligand>
        <name>L-histidine</name>
        <dbReference type="ChEBI" id="CHEBI:57595"/>
    </ligand>
</feature>
<evidence type="ECO:0000256" key="4">
    <source>
        <dbReference type="ARBA" id="ARBA00011496"/>
    </source>
</evidence>
<dbReference type="InterPro" id="IPR006195">
    <property type="entry name" value="aa-tRNA-synth_II"/>
</dbReference>
<dbReference type="InterPro" id="IPR004516">
    <property type="entry name" value="HisRS/HisZ"/>
</dbReference>
<gene>
    <name evidence="9 12" type="primary">hisZ</name>
    <name evidence="12" type="ordered locus">DEFDS_2123</name>
</gene>
<dbReference type="GO" id="GO:0004821">
    <property type="term" value="F:histidine-tRNA ligase activity"/>
    <property type="evidence" value="ECO:0007669"/>
    <property type="project" value="TreeGrafter"/>
</dbReference>
<dbReference type="InterPro" id="IPR004517">
    <property type="entry name" value="HisZ"/>
</dbReference>
<keyword evidence="7 9" id="KW-0963">Cytoplasm</keyword>
<dbReference type="HOGENOM" id="CLU_025113_0_0_0"/>
<feature type="binding site" evidence="10">
    <location>
        <position position="257"/>
    </location>
    <ligand>
        <name>L-histidine</name>
        <dbReference type="ChEBI" id="CHEBI:57595"/>
    </ligand>
</feature>
<evidence type="ECO:0000313" key="13">
    <source>
        <dbReference type="Proteomes" id="UP000001520"/>
    </source>
</evidence>
<dbReference type="PANTHER" id="PTHR43707">
    <property type="entry name" value="HISTIDYL-TRNA SYNTHETASE"/>
    <property type="match status" value="1"/>
</dbReference>
<dbReference type="InterPro" id="IPR041715">
    <property type="entry name" value="HisRS-like_core"/>
</dbReference>
<evidence type="ECO:0000259" key="11">
    <source>
        <dbReference type="PROSITE" id="PS50862"/>
    </source>
</evidence>
<keyword evidence="9" id="KW-0368">Histidine biosynthesis</keyword>
<dbReference type="Gene3D" id="3.30.930.10">
    <property type="entry name" value="Bira Bifunctional Protein, Domain 2"/>
    <property type="match status" value="1"/>
</dbReference>
<feature type="binding site" evidence="10">
    <location>
        <position position="114"/>
    </location>
    <ligand>
        <name>L-histidine</name>
        <dbReference type="ChEBI" id="CHEBI:57595"/>
    </ligand>
</feature>
<dbReference type="GO" id="GO:0000105">
    <property type="term" value="P:L-histidine biosynthetic process"/>
    <property type="evidence" value="ECO:0007669"/>
    <property type="project" value="UniProtKB-UniRule"/>
</dbReference>
<accession>D3PA30</accession>
<feature type="binding site" evidence="10">
    <location>
        <position position="118"/>
    </location>
    <ligand>
        <name>L-histidine</name>
        <dbReference type="ChEBI" id="CHEBI:57595"/>
    </ligand>
</feature>
<dbReference type="GO" id="GO:0006427">
    <property type="term" value="P:histidyl-tRNA aminoacylation"/>
    <property type="evidence" value="ECO:0007669"/>
    <property type="project" value="TreeGrafter"/>
</dbReference>
<evidence type="ECO:0000313" key="12">
    <source>
        <dbReference type="EMBL" id="BAI81570.1"/>
    </source>
</evidence>
<dbReference type="eggNOG" id="COG3705">
    <property type="taxonomic scope" value="Bacteria"/>
</dbReference>
<dbReference type="PANTHER" id="PTHR43707:SF1">
    <property type="entry name" value="HISTIDINE--TRNA LIGASE, MITOCHONDRIAL-RELATED"/>
    <property type="match status" value="1"/>
</dbReference>
<dbReference type="STRING" id="639282.DEFDS_2123"/>
<protein>
    <recommendedName>
        <fullName evidence="6 9">ATP phosphoribosyltransferase regulatory subunit</fullName>
    </recommendedName>
</protein>
<evidence type="ECO:0000256" key="8">
    <source>
        <dbReference type="ARBA" id="ARBA00025246"/>
    </source>
</evidence>
<name>D3PA30_DEFDS</name>
<dbReference type="HAMAP" id="MF_00125">
    <property type="entry name" value="HisZ"/>
    <property type="match status" value="1"/>
</dbReference>
<dbReference type="CDD" id="cd00773">
    <property type="entry name" value="HisRS-like_core"/>
    <property type="match status" value="1"/>
</dbReference>
<dbReference type="KEGG" id="ddf:DEFDS_2123"/>
<dbReference type="Proteomes" id="UP000001520">
    <property type="component" value="Chromosome"/>
</dbReference>
<dbReference type="UniPathway" id="UPA00031">
    <property type="reaction ID" value="UER00006"/>
</dbReference>
<feature type="binding site" evidence="10">
    <location>
        <begin position="70"/>
        <end position="72"/>
    </location>
    <ligand>
        <name>L-histidine</name>
        <dbReference type="ChEBI" id="CHEBI:57595"/>
    </ligand>
</feature>
<sequence length="365" mass="42619">MKSPLVRAKKLNKVVSILTEYFENNGYSEVQLPIYEFYDLLEGVTWDFKDENIIRFIDRYTGKSLVLRPDFTPQACRFVSLYMKDYPLPIRISYKGRIFRNVDLNKGLKSEKYQVGCELFGVKEFLGDIEIIYLAYNSLKQLGLKDYKIVIGDSYLVKEIVKSFGNDQSIIKCLKEKNLDKLKKLYADKVLHEDEYNMLFSMIKGFGEKAVLDELILDATFSNGIRQRLIYLRDLIERLFDIGIPEKDIVFDATEMRGFNYYTGVNFDIIKSDGTVIGGGGRYDNLMDKFNWPLQSCGFALNIEEIIQDIEVLDDKQHYDYLLIGEANFFQSLKLKSEGYKVLWVKDESEVSKIEHYFCFEKIIK</sequence>
<dbReference type="InterPro" id="IPR045864">
    <property type="entry name" value="aa-tRNA-synth_II/BPL/LPL"/>
</dbReference>
<feature type="domain" description="Aminoacyl-transfer RNA synthetases class-II family profile" evidence="11">
    <location>
        <begin position="12"/>
        <end position="307"/>
    </location>
</feature>
<evidence type="ECO:0000256" key="2">
    <source>
        <dbReference type="ARBA" id="ARBA00004667"/>
    </source>
</evidence>
<comment type="pathway">
    <text evidence="2 9">Amino-acid biosynthesis; L-histidine biosynthesis; L-histidine from 5-phospho-alpha-D-ribose 1-diphosphate: step 1/9.</text>
</comment>
<comment type="similarity">
    <text evidence="3 9">Belongs to the class-II aminoacyl-tRNA synthetase family. HisZ subfamily.</text>
</comment>
<dbReference type="PROSITE" id="PS50862">
    <property type="entry name" value="AA_TRNA_LIGASE_II"/>
    <property type="match status" value="1"/>
</dbReference>
<dbReference type="RefSeq" id="WP_013008815.1">
    <property type="nucleotide sequence ID" value="NC_013939.1"/>
</dbReference>
<keyword evidence="9" id="KW-0028">Amino-acid biosynthesis</keyword>
<comment type="subunit">
    <text evidence="5">Homodimer.</text>
</comment>
<dbReference type="PIRSF" id="PIRSF001549">
    <property type="entry name" value="His-tRNA_synth"/>
    <property type="match status" value="1"/>
</dbReference>
<evidence type="ECO:0000256" key="10">
    <source>
        <dbReference type="PIRSR" id="PIRSR001549-1"/>
    </source>
</evidence>
<evidence type="ECO:0000256" key="7">
    <source>
        <dbReference type="ARBA" id="ARBA00022490"/>
    </source>
</evidence>
<proteinExistence type="inferred from homology"/>
<evidence type="ECO:0000256" key="6">
    <source>
        <dbReference type="ARBA" id="ARBA00020397"/>
    </source>
</evidence>
<dbReference type="AlphaFoldDB" id="D3PA30"/>
<comment type="subunit">
    <text evidence="4 9">Heteromultimer composed of HisG and HisZ subunits.</text>
</comment>